<sequence length="387" mass="43382">MMSAPLVNELMNNAIVIAKPKDIISKVISDMRDHRVWVVPVINDNGKLVGVLSYRELLERRVSLRSKVSSAMSPPYSISQDSDLTRAMGKILILRVRALPVVDSSMNLVGILTREKVLRYLLDSRLLPRVNISSVMSKPAITIEADEAVARAKWLMIRHGITRLPVLESSKLYGIVSMRDIVERLYYASIPRRSRRGDVVGTEDDILAAPVKAVATTPVITISDNNDIYTAVNVMLDNGISGMPVISGDSVVGVLSSYDVIKTAIKPYEEIPIEAKLADVDENTKSLIEKVITNYVAKINRMTNVIDLKINIKKYEKGGEEKRSKFSVHIMLKDNVNVYAVNEVDWDPVNAVRYAFETLIRRIEREINRVRDTRRRGKMRGGPPTGE</sequence>
<evidence type="ECO:0000256" key="1">
    <source>
        <dbReference type="ARBA" id="ARBA00023122"/>
    </source>
</evidence>
<evidence type="ECO:0000256" key="2">
    <source>
        <dbReference type="PROSITE-ProRule" id="PRU00703"/>
    </source>
</evidence>
<evidence type="ECO:0000259" key="3">
    <source>
        <dbReference type="PROSITE" id="PS51371"/>
    </source>
</evidence>
<protein>
    <submittedName>
        <fullName evidence="5">Histidine kinase</fullName>
    </submittedName>
</protein>
<dbReference type="PROSITE" id="PS51371">
    <property type="entry name" value="CBS"/>
    <property type="match status" value="4"/>
</dbReference>
<evidence type="ECO:0000313" key="4">
    <source>
        <dbReference type="EMBL" id="BDR93261.1"/>
    </source>
</evidence>
<dbReference type="Gene3D" id="3.10.580.10">
    <property type="entry name" value="CBS-domain"/>
    <property type="match status" value="2"/>
</dbReference>
<keyword evidence="5" id="KW-0418">Kinase</keyword>
<dbReference type="Proteomes" id="UP001060771">
    <property type="component" value="Chromosome"/>
</dbReference>
<feature type="domain" description="CBS" evidence="3">
    <location>
        <begin position="215"/>
        <end position="270"/>
    </location>
</feature>
<keyword evidence="7" id="KW-1185">Reference proteome</keyword>
<reference evidence="7" key="3">
    <citation type="submission" date="2022-09" db="EMBL/GenBank/DDBJ databases">
        <title>Complete genome sequence of Vulcanisaeta souniana.</title>
        <authorList>
            <person name="Kato S."/>
            <person name="Itoh T."/>
            <person name="Ohkuma M."/>
        </authorList>
    </citation>
    <scope>NUCLEOTIDE SEQUENCE [LARGE SCALE GENOMIC DNA]</scope>
    <source>
        <strain evidence="7">JCM 11219</strain>
    </source>
</reference>
<dbReference type="EMBL" id="AP026830">
    <property type="protein sequence ID" value="BDR93261.1"/>
    <property type="molecule type" value="Genomic_DNA"/>
</dbReference>
<dbReference type="PANTHER" id="PTHR43080">
    <property type="entry name" value="CBS DOMAIN-CONTAINING PROTEIN CBSX3, MITOCHONDRIAL"/>
    <property type="match status" value="1"/>
</dbReference>
<proteinExistence type="predicted"/>
<organism evidence="5 6">
    <name type="scientific">Vulcanisaeta souniana JCM 11219</name>
    <dbReference type="NCBI Taxonomy" id="1293586"/>
    <lineage>
        <taxon>Archaea</taxon>
        <taxon>Thermoproteota</taxon>
        <taxon>Thermoprotei</taxon>
        <taxon>Thermoproteales</taxon>
        <taxon>Thermoproteaceae</taxon>
        <taxon>Vulcanisaeta</taxon>
    </lineage>
</organism>
<evidence type="ECO:0000313" key="5">
    <source>
        <dbReference type="EMBL" id="GGI78827.1"/>
    </source>
</evidence>
<evidence type="ECO:0000313" key="7">
    <source>
        <dbReference type="Proteomes" id="UP001060771"/>
    </source>
</evidence>
<feature type="domain" description="CBS" evidence="3">
    <location>
        <begin position="11"/>
        <end position="68"/>
    </location>
</feature>
<dbReference type="EMBL" id="BMNM01000005">
    <property type="protein sequence ID" value="GGI78827.1"/>
    <property type="molecule type" value="Genomic_DNA"/>
</dbReference>
<dbReference type="InterPro" id="IPR051257">
    <property type="entry name" value="Diverse_CBS-Domain"/>
</dbReference>
<dbReference type="InterPro" id="IPR000644">
    <property type="entry name" value="CBS_dom"/>
</dbReference>
<accession>A0A830EF10</accession>
<keyword evidence="5" id="KW-0808">Transferase</keyword>
<dbReference type="InterPro" id="IPR046342">
    <property type="entry name" value="CBS_dom_sf"/>
</dbReference>
<dbReference type="SUPFAM" id="SSF69754">
    <property type="entry name" value="Ribosome binding protein Y (YfiA homologue)"/>
    <property type="match status" value="1"/>
</dbReference>
<reference evidence="4" key="4">
    <citation type="journal article" date="2023" name="Microbiol. Resour. Announc.">
        <title>Complete Genome Sequence of Vulcanisaeta souniana Strain IC-059, a Hyperthermophilic Archaeon Isolated from Hot Spring Water in Japan.</title>
        <authorList>
            <person name="Kato S."/>
            <person name="Itoh T."/>
            <person name="Wu L."/>
            <person name="Ma J."/>
            <person name="Ohkuma M."/>
        </authorList>
    </citation>
    <scope>NUCLEOTIDE SEQUENCE</scope>
    <source>
        <strain evidence="4">JCM 11219</strain>
    </source>
</reference>
<name>A0A830EF10_9CREN</name>
<reference evidence="5" key="2">
    <citation type="submission" date="2020-09" db="EMBL/GenBank/DDBJ databases">
        <authorList>
            <person name="Sun Q."/>
            <person name="Ohkuma M."/>
        </authorList>
    </citation>
    <scope>NUCLEOTIDE SEQUENCE</scope>
    <source>
        <strain evidence="5">JCM 11219</strain>
    </source>
</reference>
<gene>
    <name evidence="5" type="ORF">GCM10007112_14610</name>
    <name evidence="4" type="ORF">Vsou_23540</name>
</gene>
<dbReference type="InterPro" id="IPR036567">
    <property type="entry name" value="RHF-like"/>
</dbReference>
<dbReference type="AlphaFoldDB" id="A0A830EF10"/>
<dbReference type="Proteomes" id="UP000657075">
    <property type="component" value="Unassembled WGS sequence"/>
</dbReference>
<dbReference type="SUPFAM" id="SSF54631">
    <property type="entry name" value="CBS-domain pair"/>
    <property type="match status" value="2"/>
</dbReference>
<keyword evidence="1 2" id="KW-0129">CBS domain</keyword>
<dbReference type="SMART" id="SM00116">
    <property type="entry name" value="CBS"/>
    <property type="match status" value="4"/>
</dbReference>
<reference evidence="5" key="1">
    <citation type="journal article" date="2014" name="Int. J. Syst. Evol. Microbiol.">
        <title>Complete genome sequence of Corynebacterium casei LMG S-19264T (=DSM 44701T), isolated from a smear-ripened cheese.</title>
        <authorList>
            <consortium name="US DOE Joint Genome Institute (JGI-PGF)"/>
            <person name="Walter F."/>
            <person name="Albersmeier A."/>
            <person name="Kalinowski J."/>
            <person name="Ruckert C."/>
        </authorList>
    </citation>
    <scope>NUCLEOTIDE SEQUENCE</scope>
    <source>
        <strain evidence="5">JCM 11219</strain>
    </source>
</reference>
<dbReference type="GO" id="GO:0016301">
    <property type="term" value="F:kinase activity"/>
    <property type="evidence" value="ECO:0007669"/>
    <property type="project" value="UniProtKB-KW"/>
</dbReference>
<dbReference type="Pfam" id="PF00571">
    <property type="entry name" value="CBS"/>
    <property type="match status" value="4"/>
</dbReference>
<dbReference type="PANTHER" id="PTHR43080:SF2">
    <property type="entry name" value="CBS DOMAIN-CONTAINING PROTEIN"/>
    <property type="match status" value="1"/>
</dbReference>
<feature type="domain" description="CBS" evidence="3">
    <location>
        <begin position="136"/>
        <end position="192"/>
    </location>
</feature>
<feature type="domain" description="CBS" evidence="3">
    <location>
        <begin position="71"/>
        <end position="127"/>
    </location>
</feature>
<evidence type="ECO:0000313" key="6">
    <source>
        <dbReference type="Proteomes" id="UP000657075"/>
    </source>
</evidence>